<keyword evidence="9 16" id="KW-0863">Zinc-finger</keyword>
<dbReference type="Pfam" id="PF02297">
    <property type="entry name" value="COX6B"/>
    <property type="match status" value="1"/>
</dbReference>
<comment type="subcellular location">
    <subcellularLocation>
        <location evidence="2">Membrane</location>
        <topology evidence="2">Single-pass membrane protein</topology>
    </subcellularLocation>
    <subcellularLocation>
        <location evidence="3">Mitochondrion</location>
    </subcellularLocation>
</comment>
<keyword evidence="13" id="KW-0496">Mitochondrion</keyword>
<evidence type="ECO:0000256" key="11">
    <source>
        <dbReference type="ARBA" id="ARBA00022833"/>
    </source>
</evidence>
<dbReference type="PANTHER" id="PTHR46281">
    <property type="entry name" value="CYTOCHROME C OXIDASE SUBUNIT 6B"/>
    <property type="match status" value="1"/>
</dbReference>
<keyword evidence="12 18" id="KW-1133">Transmembrane helix</keyword>
<dbReference type="InterPro" id="IPR013083">
    <property type="entry name" value="Znf_RING/FYVE/PHD"/>
</dbReference>
<evidence type="ECO:0000256" key="13">
    <source>
        <dbReference type="ARBA" id="ARBA00023128"/>
    </source>
</evidence>
<dbReference type="Proteomes" id="UP000734854">
    <property type="component" value="Unassembled WGS sequence"/>
</dbReference>
<evidence type="ECO:0000256" key="16">
    <source>
        <dbReference type="PROSITE-ProRule" id="PRU00175"/>
    </source>
</evidence>
<dbReference type="Pfam" id="PF13639">
    <property type="entry name" value="zf-RING_2"/>
    <property type="match status" value="1"/>
</dbReference>
<dbReference type="GO" id="GO:0008270">
    <property type="term" value="F:zinc ion binding"/>
    <property type="evidence" value="ECO:0007669"/>
    <property type="project" value="UniProtKB-KW"/>
</dbReference>
<comment type="pathway">
    <text evidence="4">Protein modification; protein ubiquitination.</text>
</comment>
<dbReference type="GO" id="GO:0061630">
    <property type="term" value="F:ubiquitin protein ligase activity"/>
    <property type="evidence" value="ECO:0007669"/>
    <property type="project" value="UniProtKB-EC"/>
</dbReference>
<evidence type="ECO:0000313" key="20">
    <source>
        <dbReference type="EMBL" id="KAG6493682.1"/>
    </source>
</evidence>
<dbReference type="SMART" id="SM00744">
    <property type="entry name" value="RINGv"/>
    <property type="match status" value="1"/>
</dbReference>
<feature type="transmembrane region" description="Helical" evidence="18">
    <location>
        <begin position="321"/>
        <end position="343"/>
    </location>
</feature>
<comment type="caution">
    <text evidence="20">The sequence shown here is derived from an EMBL/GenBank/DDBJ whole genome shotgun (WGS) entry which is preliminary data.</text>
</comment>
<dbReference type="InterPro" id="IPR003213">
    <property type="entry name" value="Cyt_c_oxidase_su6B"/>
</dbReference>
<dbReference type="Gene3D" id="3.30.40.10">
    <property type="entry name" value="Zinc/RING finger domain, C3HC4 (zinc finger)"/>
    <property type="match status" value="1"/>
</dbReference>
<keyword evidence="14 18" id="KW-0472">Membrane</keyword>
<dbReference type="EMBL" id="JACMSC010000013">
    <property type="protein sequence ID" value="KAG6493682.1"/>
    <property type="molecule type" value="Genomic_DNA"/>
</dbReference>
<evidence type="ECO:0000256" key="17">
    <source>
        <dbReference type="SAM" id="MobiDB-lite"/>
    </source>
</evidence>
<dbReference type="CDD" id="cd00926">
    <property type="entry name" value="Cyt_c_Oxidase_VIb"/>
    <property type="match status" value="1"/>
</dbReference>
<keyword evidence="8" id="KW-0479">Metal-binding</keyword>
<evidence type="ECO:0000256" key="5">
    <source>
        <dbReference type="ARBA" id="ARBA00012483"/>
    </source>
</evidence>
<comment type="catalytic activity">
    <reaction evidence="1">
        <text>S-ubiquitinyl-[E2 ubiquitin-conjugating enzyme]-L-cysteine + [acceptor protein]-L-lysine = [E2 ubiquitin-conjugating enzyme]-L-cysteine + N(6)-ubiquitinyl-[acceptor protein]-L-lysine.</text>
        <dbReference type="EC" id="2.3.2.27"/>
    </reaction>
</comment>
<dbReference type="SUPFAM" id="SSF57850">
    <property type="entry name" value="RING/U-box"/>
    <property type="match status" value="1"/>
</dbReference>
<keyword evidence="6" id="KW-0808">Transferase</keyword>
<keyword evidence="7 18" id="KW-0812">Transmembrane</keyword>
<dbReference type="FunFam" id="3.30.40.10:FF:000187">
    <property type="entry name" value="E3 ubiquitin-protein ligase ATL6"/>
    <property type="match status" value="1"/>
</dbReference>
<evidence type="ECO:0000256" key="2">
    <source>
        <dbReference type="ARBA" id="ARBA00004167"/>
    </source>
</evidence>
<evidence type="ECO:0000256" key="1">
    <source>
        <dbReference type="ARBA" id="ARBA00000900"/>
    </source>
</evidence>
<evidence type="ECO:0000256" key="18">
    <source>
        <dbReference type="SAM" id="Phobius"/>
    </source>
</evidence>
<organism evidence="20 21">
    <name type="scientific">Zingiber officinale</name>
    <name type="common">Ginger</name>
    <name type="synonym">Amomum zingiber</name>
    <dbReference type="NCBI Taxonomy" id="94328"/>
    <lineage>
        <taxon>Eukaryota</taxon>
        <taxon>Viridiplantae</taxon>
        <taxon>Streptophyta</taxon>
        <taxon>Embryophyta</taxon>
        <taxon>Tracheophyta</taxon>
        <taxon>Spermatophyta</taxon>
        <taxon>Magnoliopsida</taxon>
        <taxon>Liliopsida</taxon>
        <taxon>Zingiberales</taxon>
        <taxon>Zingiberaceae</taxon>
        <taxon>Zingiber</taxon>
    </lineage>
</organism>
<sequence>MEVMHRAAQHSGNDKRMCSRYVGRFPPTNAAIHLSSSLSCCDAAGWESRNLFSMAEAVPEKPLSLAEVRLLDARSLPLKFCLPGKRHFTSSEVEDEEISMKDSSDDFDFQLSHYQYSLQGVEKIDRVEVSIEQTPEKENAANASSGEVIAENADETLASKAITENTGETAVPEFTEQTTDAAPAVEEGSAVEATNDQTTEEQDTEEQEVEEREIKIETAPADFRFPTTNQTRHCFTRYIEYHRCVAAKGEDASECNKFAKYYRSLCPSEWVSMSPAAIHRRLPPAALLLLLLFDGSAAQSSSNTPNNGNLYGDYNLPVNPVIVALVIAFICGFFFLGFFSVYLRRCGGRSSGQLSSSAAAAAAAPGERASRLGLDPAVLDSFPTMSYSEAKAHRQGKGGALECAVCLSEFASDDTLRLLNPCFHVFHVDCIDTWLDTHVTCPVCRANLAAPEIYAGEAPPVRPVGEGELDLEAGQCHPIEYRRWHSTGHEGEEVDRHRLHLPEQVRREIFSAAAVELRRASSVAEMRPPLNREGSERRGGGRSGRWGFLLRSFSGRRRPDATPAEWSGKRVSPSPEGSFDLGAGGKKSESASAKVETESKSTKEAEAEAEPSSVQSTATDRV</sequence>
<dbReference type="Gene3D" id="1.10.10.140">
    <property type="entry name" value="Cytochrome c oxidase, subunit VIb"/>
    <property type="match status" value="1"/>
</dbReference>
<keyword evidence="11" id="KW-0862">Zinc</keyword>
<evidence type="ECO:0000256" key="3">
    <source>
        <dbReference type="ARBA" id="ARBA00004173"/>
    </source>
</evidence>
<dbReference type="PANTHER" id="PTHR46281:SF8">
    <property type="entry name" value="CYTOCHROME C OXIDASE SUBUNIT 12, MITOCHONDRIAL"/>
    <property type="match status" value="1"/>
</dbReference>
<gene>
    <name evidence="20" type="ORF">ZIOFF_048676</name>
</gene>
<accession>A0A8J5KSP5</accession>
<dbReference type="AlphaFoldDB" id="A0A8J5KSP5"/>
<feature type="region of interest" description="Disordered" evidence="17">
    <location>
        <begin position="557"/>
        <end position="622"/>
    </location>
</feature>
<feature type="domain" description="RING-type" evidence="19">
    <location>
        <begin position="403"/>
        <end position="445"/>
    </location>
</feature>
<dbReference type="PROSITE" id="PS50089">
    <property type="entry name" value="ZF_RING_2"/>
    <property type="match status" value="1"/>
</dbReference>
<keyword evidence="15" id="KW-1015">Disulfide bond</keyword>
<dbReference type="SMART" id="SM00184">
    <property type="entry name" value="RING"/>
    <property type="match status" value="1"/>
</dbReference>
<reference evidence="20 21" key="1">
    <citation type="submission" date="2020-08" db="EMBL/GenBank/DDBJ databases">
        <title>Plant Genome Project.</title>
        <authorList>
            <person name="Zhang R.-G."/>
        </authorList>
    </citation>
    <scope>NUCLEOTIDE SEQUENCE [LARGE SCALE GENOMIC DNA]</scope>
    <source>
        <tissue evidence="20">Rhizome</tissue>
    </source>
</reference>
<name>A0A8J5KSP5_ZINOF</name>
<evidence type="ECO:0000259" key="19">
    <source>
        <dbReference type="PROSITE" id="PS50089"/>
    </source>
</evidence>
<dbReference type="EC" id="2.3.2.27" evidence="5"/>
<dbReference type="PROSITE" id="PS51808">
    <property type="entry name" value="CHCH"/>
    <property type="match status" value="1"/>
</dbReference>
<dbReference type="InterPro" id="IPR011016">
    <property type="entry name" value="Znf_RING-CH"/>
</dbReference>
<dbReference type="GO" id="GO:0005739">
    <property type="term" value="C:mitochondrion"/>
    <property type="evidence" value="ECO:0007669"/>
    <property type="project" value="UniProtKB-SubCell"/>
</dbReference>
<evidence type="ECO:0000256" key="4">
    <source>
        <dbReference type="ARBA" id="ARBA00004906"/>
    </source>
</evidence>
<evidence type="ECO:0000256" key="10">
    <source>
        <dbReference type="ARBA" id="ARBA00022786"/>
    </source>
</evidence>
<dbReference type="InterPro" id="IPR036549">
    <property type="entry name" value="CX6/COA6-like_sf"/>
</dbReference>
<dbReference type="InterPro" id="IPR001841">
    <property type="entry name" value="Znf_RING"/>
</dbReference>
<feature type="compositionally biased region" description="Basic and acidic residues" evidence="17">
    <location>
        <begin position="595"/>
        <end position="606"/>
    </location>
</feature>
<feature type="region of interest" description="Disordered" evidence="17">
    <location>
        <begin position="163"/>
        <end position="211"/>
    </location>
</feature>
<keyword evidence="21" id="KW-1185">Reference proteome</keyword>
<evidence type="ECO:0000256" key="6">
    <source>
        <dbReference type="ARBA" id="ARBA00022679"/>
    </source>
</evidence>
<dbReference type="CDD" id="cd16461">
    <property type="entry name" value="RING-H2_EL5-like"/>
    <property type="match status" value="1"/>
</dbReference>
<feature type="compositionally biased region" description="Acidic residues" evidence="17">
    <location>
        <begin position="198"/>
        <end position="211"/>
    </location>
</feature>
<evidence type="ECO:0000256" key="12">
    <source>
        <dbReference type="ARBA" id="ARBA00022989"/>
    </source>
</evidence>
<proteinExistence type="predicted"/>
<evidence type="ECO:0000256" key="7">
    <source>
        <dbReference type="ARBA" id="ARBA00022692"/>
    </source>
</evidence>
<evidence type="ECO:0000256" key="9">
    <source>
        <dbReference type="ARBA" id="ARBA00022771"/>
    </source>
</evidence>
<evidence type="ECO:0000313" key="21">
    <source>
        <dbReference type="Proteomes" id="UP000734854"/>
    </source>
</evidence>
<keyword evidence="10" id="KW-0833">Ubl conjugation pathway</keyword>
<dbReference type="SUPFAM" id="SSF47694">
    <property type="entry name" value="Cytochrome c oxidase subunit h"/>
    <property type="match status" value="1"/>
</dbReference>
<evidence type="ECO:0000256" key="14">
    <source>
        <dbReference type="ARBA" id="ARBA00023136"/>
    </source>
</evidence>
<evidence type="ECO:0000256" key="8">
    <source>
        <dbReference type="ARBA" id="ARBA00022723"/>
    </source>
</evidence>
<dbReference type="InterPro" id="IPR048280">
    <property type="entry name" value="COX6B-like"/>
</dbReference>
<evidence type="ECO:0000256" key="15">
    <source>
        <dbReference type="ARBA" id="ARBA00023157"/>
    </source>
</evidence>
<protein>
    <recommendedName>
        <fullName evidence="5">RING-type E3 ubiquitin transferase</fullName>
        <ecNumber evidence="5">2.3.2.27</ecNumber>
    </recommendedName>
</protein>
<dbReference type="GO" id="GO:0045277">
    <property type="term" value="C:respiratory chain complex IV"/>
    <property type="evidence" value="ECO:0007669"/>
    <property type="project" value="InterPro"/>
</dbReference>